<evidence type="ECO:0000256" key="7">
    <source>
        <dbReference type="ARBA" id="ARBA00023065"/>
    </source>
</evidence>
<evidence type="ECO:0000256" key="11">
    <source>
        <dbReference type="SAM" id="SignalP"/>
    </source>
</evidence>
<dbReference type="InterPro" id="IPR050298">
    <property type="entry name" value="Gram-neg_bact_OMP"/>
</dbReference>
<dbReference type="Proteomes" id="UP001620514">
    <property type="component" value="Unassembled WGS sequence"/>
</dbReference>
<evidence type="ECO:0000313" key="13">
    <source>
        <dbReference type="EMBL" id="MFK4448949.1"/>
    </source>
</evidence>
<keyword evidence="14" id="KW-1185">Reference proteome</keyword>
<dbReference type="SUPFAM" id="SSF56935">
    <property type="entry name" value="Porins"/>
    <property type="match status" value="1"/>
</dbReference>
<feature type="domain" description="Porin" evidence="12">
    <location>
        <begin position="7"/>
        <end position="359"/>
    </location>
</feature>
<keyword evidence="5" id="KW-0812">Transmembrane</keyword>
<gene>
    <name evidence="13" type="ORF">ABH943_008994</name>
</gene>
<reference evidence="13 14" key="1">
    <citation type="submission" date="2024-10" db="EMBL/GenBank/DDBJ databases">
        <authorList>
            <person name="Deangelis K."/>
            <person name="Huntemann M."/>
            <person name="Clum A."/>
            <person name="Wang J."/>
            <person name="Palaniappan K."/>
            <person name="Ritter S."/>
            <person name="Chen I.-M."/>
            <person name="Stamatis D."/>
            <person name="Reddy T."/>
            <person name="O'Malley R."/>
            <person name="Daum C."/>
            <person name="Ng V."/>
            <person name="Ivanova N."/>
            <person name="Kyrpides N."/>
            <person name="Woyke T."/>
        </authorList>
    </citation>
    <scope>NUCLEOTIDE SEQUENCE [LARGE SCALE GENOMIC DNA]</scope>
    <source>
        <strain evidence="13 14">GAS97</strain>
    </source>
</reference>
<reference evidence="13 14" key="2">
    <citation type="submission" date="2024-11" db="EMBL/GenBank/DDBJ databases">
        <title>Using genomics to understand microbial adaptation to soil warming.</title>
        <authorList>
            <person name="Deangelis K.M. PhD."/>
        </authorList>
    </citation>
    <scope>NUCLEOTIDE SEQUENCE [LARGE SCALE GENOMIC DNA]</scope>
    <source>
        <strain evidence="13 14">GAS97</strain>
    </source>
</reference>
<sequence>MKKSSLAVAVMCVFTNTVHAQSSVTLYGLIDDGLTYTSNSQVAPGVGKPSFQLASGAMQGSRFGLRGVEDLGGGLKTIFVLENGFDTNTGKLGQGGLEFGRQAYIGVSSSQLGTLALGRQYDPMTDYMGVLAASGQWATYLGEHPGDLDNFNYSGRSNNSLKYISPDFSGLTFRAMYSLGGVAGNVTRNQEIAFGAGYTKGPLSLGAGYLNVRDPNVSFWGSSTSGTPSATVANNTSPVFSGYLSAHTYQVLGVGGAYTIGPATIGGTFSNIQFKGLGDLSSGPNPEGYSGSAIFNNAEINFRYQFTPALLAGAAYDYNHGSSVGKNPGATYHQGSLGLDYFLSKRTDLYLIGVYQKASGTDSTGGAAHANIGLLASSNDHQAALRIGIRHKF</sequence>
<comment type="caution">
    <text evidence="13">The sequence shown here is derived from an EMBL/GenBank/DDBJ whole genome shotgun (WGS) entry which is preliminary data.</text>
</comment>
<evidence type="ECO:0000256" key="3">
    <source>
        <dbReference type="ARBA" id="ARBA00022448"/>
    </source>
</evidence>
<proteinExistence type="predicted"/>
<feature type="chain" id="PRO_5045695606" evidence="11">
    <location>
        <begin position="21"/>
        <end position="393"/>
    </location>
</feature>
<dbReference type="Gene3D" id="2.40.160.10">
    <property type="entry name" value="Porin"/>
    <property type="match status" value="1"/>
</dbReference>
<evidence type="ECO:0000256" key="4">
    <source>
        <dbReference type="ARBA" id="ARBA00022452"/>
    </source>
</evidence>
<dbReference type="InterPro" id="IPR023614">
    <property type="entry name" value="Porin_dom_sf"/>
</dbReference>
<protein>
    <submittedName>
        <fullName evidence="13">Porin</fullName>
    </submittedName>
</protein>
<keyword evidence="4" id="KW-1134">Transmembrane beta strand</keyword>
<comment type="subcellular location">
    <subcellularLocation>
        <location evidence="1">Cell outer membrane</location>
        <topology evidence="1">Multi-pass membrane protein</topology>
    </subcellularLocation>
</comment>
<evidence type="ECO:0000313" key="14">
    <source>
        <dbReference type="Proteomes" id="UP001620514"/>
    </source>
</evidence>
<dbReference type="InterPro" id="IPR033900">
    <property type="entry name" value="Gram_neg_porin_domain"/>
</dbReference>
<evidence type="ECO:0000256" key="6">
    <source>
        <dbReference type="ARBA" id="ARBA00022729"/>
    </source>
</evidence>
<comment type="subunit">
    <text evidence="2">Homotrimer.</text>
</comment>
<accession>A0ABW8N026</accession>
<evidence type="ECO:0000256" key="2">
    <source>
        <dbReference type="ARBA" id="ARBA00011233"/>
    </source>
</evidence>
<dbReference type="PANTHER" id="PTHR34501">
    <property type="entry name" value="PROTEIN YDDL-RELATED"/>
    <property type="match status" value="1"/>
</dbReference>
<dbReference type="InterPro" id="IPR001702">
    <property type="entry name" value="Porin_Gram-ve"/>
</dbReference>
<evidence type="ECO:0000256" key="1">
    <source>
        <dbReference type="ARBA" id="ARBA00004571"/>
    </source>
</evidence>
<keyword evidence="9" id="KW-0472">Membrane</keyword>
<name>A0ABW8N026_9BURK</name>
<dbReference type="EMBL" id="JBIYDN010000069">
    <property type="protein sequence ID" value="MFK4448949.1"/>
    <property type="molecule type" value="Genomic_DNA"/>
</dbReference>
<dbReference type="PRINTS" id="PR00182">
    <property type="entry name" value="ECOLNEIPORIN"/>
</dbReference>
<keyword evidence="8" id="KW-0626">Porin</keyword>
<dbReference type="CDD" id="cd00342">
    <property type="entry name" value="gram_neg_porins"/>
    <property type="match status" value="1"/>
</dbReference>
<evidence type="ECO:0000256" key="9">
    <source>
        <dbReference type="ARBA" id="ARBA00023136"/>
    </source>
</evidence>
<dbReference type="Pfam" id="PF13609">
    <property type="entry name" value="Porin_4"/>
    <property type="match status" value="1"/>
</dbReference>
<dbReference type="PANTHER" id="PTHR34501:SF9">
    <property type="entry name" value="MAJOR OUTER MEMBRANE PROTEIN P.IA"/>
    <property type="match status" value="1"/>
</dbReference>
<keyword evidence="7" id="KW-0406">Ion transport</keyword>
<dbReference type="RefSeq" id="WP_404615623.1">
    <property type="nucleotide sequence ID" value="NZ_JBIYDN010000069.1"/>
</dbReference>
<keyword evidence="3" id="KW-0813">Transport</keyword>
<evidence type="ECO:0000256" key="10">
    <source>
        <dbReference type="ARBA" id="ARBA00023237"/>
    </source>
</evidence>
<evidence type="ECO:0000259" key="12">
    <source>
        <dbReference type="Pfam" id="PF13609"/>
    </source>
</evidence>
<evidence type="ECO:0000256" key="5">
    <source>
        <dbReference type="ARBA" id="ARBA00022692"/>
    </source>
</evidence>
<evidence type="ECO:0000256" key="8">
    <source>
        <dbReference type="ARBA" id="ARBA00023114"/>
    </source>
</evidence>
<dbReference type="InterPro" id="IPR002299">
    <property type="entry name" value="Porin_Neis"/>
</dbReference>
<keyword evidence="6 11" id="KW-0732">Signal</keyword>
<keyword evidence="10" id="KW-0998">Cell outer membrane</keyword>
<organism evidence="13 14">
    <name type="scientific">Caballeronia udeis</name>
    <dbReference type="NCBI Taxonomy" id="1232866"/>
    <lineage>
        <taxon>Bacteria</taxon>
        <taxon>Pseudomonadati</taxon>
        <taxon>Pseudomonadota</taxon>
        <taxon>Betaproteobacteria</taxon>
        <taxon>Burkholderiales</taxon>
        <taxon>Burkholderiaceae</taxon>
        <taxon>Caballeronia</taxon>
    </lineage>
</organism>
<dbReference type="PRINTS" id="PR00184">
    <property type="entry name" value="NEISSPPORIN"/>
</dbReference>
<feature type="signal peptide" evidence="11">
    <location>
        <begin position="1"/>
        <end position="20"/>
    </location>
</feature>